<feature type="region of interest" description="Disordered" evidence="1">
    <location>
        <begin position="40"/>
        <end position="62"/>
    </location>
</feature>
<evidence type="ECO:0000313" key="3">
    <source>
        <dbReference type="Proteomes" id="UP000316888"/>
    </source>
</evidence>
<dbReference type="AlphaFoldDB" id="A0A502LY32"/>
<evidence type="ECO:0000313" key="2">
    <source>
        <dbReference type="EMBL" id="TPH23897.1"/>
    </source>
</evidence>
<gene>
    <name evidence="2" type="ORF">EUX48_03450</name>
</gene>
<protein>
    <submittedName>
        <fullName evidence="2">Uncharacterized protein</fullName>
    </submittedName>
</protein>
<dbReference type="Proteomes" id="UP000316888">
    <property type="component" value="Unassembled WGS sequence"/>
</dbReference>
<sequence>MARKIIQISESITPETPYHGCFWSLTALCDDGTLWNKSSIKEPWEQIPNVPQDNEEQTKAAK</sequence>
<evidence type="ECO:0000256" key="1">
    <source>
        <dbReference type="SAM" id="MobiDB-lite"/>
    </source>
</evidence>
<name>A0A502LY32_HAEHA</name>
<proteinExistence type="predicted"/>
<comment type="caution">
    <text evidence="2">The sequence shown here is derived from an EMBL/GenBank/DDBJ whole genome shotgun (WGS) entry which is preliminary data.</text>
</comment>
<accession>A0A502LY32</accession>
<organism evidence="2 3">
    <name type="scientific">Haemophilus haemolyticus</name>
    <dbReference type="NCBI Taxonomy" id="726"/>
    <lineage>
        <taxon>Bacteria</taxon>
        <taxon>Pseudomonadati</taxon>
        <taxon>Pseudomonadota</taxon>
        <taxon>Gammaproteobacteria</taxon>
        <taxon>Pasteurellales</taxon>
        <taxon>Pasteurellaceae</taxon>
        <taxon>Haemophilus</taxon>
    </lineage>
</organism>
<reference evidence="2 3" key="1">
    <citation type="submission" date="2019-01" db="EMBL/GenBank/DDBJ databases">
        <title>Comparative genomic analysis identifies haemin-independent Haemophilus haemolyticus: a formal re-classification of Haemophilus intermedius.</title>
        <authorList>
            <person name="Harris T.M."/>
            <person name="Price E.P."/>
            <person name="Sarovich D.S."/>
            <person name="Norskov-Lauritsen N."/>
            <person name="Beissbarth J."/>
            <person name="Chang A.B."/>
            <person name="Smith-Vaughan H.C."/>
        </authorList>
    </citation>
    <scope>NUCLEOTIDE SEQUENCE [LARGE SCALE GENOMIC DNA]</scope>
    <source>
        <strain evidence="2 3">60824 B Hi-4</strain>
    </source>
</reference>
<dbReference type="EMBL" id="SDPB01000009">
    <property type="protein sequence ID" value="TPH23897.1"/>
    <property type="molecule type" value="Genomic_DNA"/>
</dbReference>
<dbReference type="RefSeq" id="WP_118856385.1">
    <property type="nucleotide sequence ID" value="NZ_QQKS01000005.1"/>
</dbReference>